<dbReference type="eggNOG" id="COG1925">
    <property type="taxonomic scope" value="Bacteria"/>
</dbReference>
<dbReference type="NCBIfam" id="TIGR01003">
    <property type="entry name" value="PTS_HPr_family"/>
    <property type="match status" value="1"/>
</dbReference>
<dbReference type="PROSITE" id="PS51350">
    <property type="entry name" value="PTS_HPR_DOM"/>
    <property type="match status" value="1"/>
</dbReference>
<evidence type="ECO:0000256" key="1">
    <source>
        <dbReference type="ARBA" id="ARBA00004496"/>
    </source>
</evidence>
<dbReference type="PANTHER" id="PTHR33705">
    <property type="entry name" value="PHOSPHOCARRIER PROTEIN HPR"/>
    <property type="match status" value="1"/>
</dbReference>
<dbReference type="InterPro" id="IPR000032">
    <property type="entry name" value="HPr-like"/>
</dbReference>
<comment type="subcellular location">
    <subcellularLocation>
        <location evidence="1">Cytoplasm</location>
    </subcellularLocation>
</comment>
<dbReference type="Proteomes" id="UP000005835">
    <property type="component" value="Unassembled WGS sequence"/>
</dbReference>
<protein>
    <submittedName>
        <fullName evidence="6">HPr family phosphocarrier</fullName>
    </submittedName>
</protein>
<name>K1JNI7_9BURK</name>
<dbReference type="GO" id="GO:0009401">
    <property type="term" value="P:phosphoenolpyruvate-dependent sugar phosphotransferase system"/>
    <property type="evidence" value="ECO:0007669"/>
    <property type="project" value="UniProtKB-KW"/>
</dbReference>
<evidence type="ECO:0000313" key="7">
    <source>
        <dbReference type="Proteomes" id="UP000005835"/>
    </source>
</evidence>
<comment type="similarity">
    <text evidence="2">Belongs to the HPr family.</text>
</comment>
<dbReference type="Gene3D" id="3.30.1340.10">
    <property type="entry name" value="HPr-like"/>
    <property type="match status" value="1"/>
</dbReference>
<dbReference type="HOGENOM" id="CLU_136230_2_2_4"/>
<dbReference type="STRING" id="742823.HMPREF9465_00634"/>
<dbReference type="RefSeq" id="WP_005434102.1">
    <property type="nucleotide sequence ID" value="NZ_JH815514.1"/>
</dbReference>
<dbReference type="PATRIC" id="fig|742823.3.peg.636"/>
<dbReference type="GO" id="GO:0005737">
    <property type="term" value="C:cytoplasm"/>
    <property type="evidence" value="ECO:0007669"/>
    <property type="project" value="UniProtKB-SubCell"/>
</dbReference>
<evidence type="ECO:0000259" key="5">
    <source>
        <dbReference type="PROSITE" id="PS51350"/>
    </source>
</evidence>
<organism evidence="6 7">
    <name type="scientific">Sutterella wadsworthensis 2_1_59BFAA</name>
    <dbReference type="NCBI Taxonomy" id="742823"/>
    <lineage>
        <taxon>Bacteria</taxon>
        <taxon>Pseudomonadati</taxon>
        <taxon>Pseudomonadota</taxon>
        <taxon>Betaproteobacteria</taxon>
        <taxon>Burkholderiales</taxon>
        <taxon>Sutterellaceae</taxon>
        <taxon>Sutterella</taxon>
    </lineage>
</organism>
<dbReference type="EMBL" id="ADMG01000017">
    <property type="protein sequence ID" value="EKB31766.1"/>
    <property type="molecule type" value="Genomic_DNA"/>
</dbReference>
<comment type="caution">
    <text evidence="6">The sequence shown here is derived from an EMBL/GenBank/DDBJ whole genome shotgun (WGS) entry which is preliminary data.</text>
</comment>
<dbReference type="AlphaFoldDB" id="K1JNI7"/>
<evidence type="ECO:0000256" key="4">
    <source>
        <dbReference type="ARBA" id="ARBA00022683"/>
    </source>
</evidence>
<evidence type="ECO:0000256" key="3">
    <source>
        <dbReference type="ARBA" id="ARBA00022490"/>
    </source>
</evidence>
<dbReference type="SUPFAM" id="SSF55594">
    <property type="entry name" value="HPr-like"/>
    <property type="match status" value="1"/>
</dbReference>
<sequence>MQTKQLTVLNKLGLHARPCALLAKTAGFFKSSITLTHNNHSVDAKSILGLMTMAVPAGTTLTVTADGPDEDSAIKDITALFDNKFGEQA</sequence>
<feature type="domain" description="HPr" evidence="5">
    <location>
        <begin position="1"/>
        <end position="88"/>
    </location>
</feature>
<keyword evidence="7" id="KW-1185">Reference proteome</keyword>
<dbReference type="PANTHER" id="PTHR33705:SF2">
    <property type="entry name" value="PHOSPHOCARRIER PROTEIN NPR"/>
    <property type="match status" value="1"/>
</dbReference>
<keyword evidence="3" id="KW-0963">Cytoplasm</keyword>
<proteinExistence type="inferred from homology"/>
<dbReference type="CDD" id="cd00367">
    <property type="entry name" value="PTS-HPr_like"/>
    <property type="match status" value="1"/>
</dbReference>
<dbReference type="PRINTS" id="PR00107">
    <property type="entry name" value="PHOSPHOCPHPR"/>
</dbReference>
<gene>
    <name evidence="6" type="ORF">HMPREF9465_00634</name>
</gene>
<dbReference type="Pfam" id="PF00381">
    <property type="entry name" value="PTS-HPr"/>
    <property type="match status" value="1"/>
</dbReference>
<dbReference type="OrthoDB" id="9798965at2"/>
<evidence type="ECO:0000256" key="2">
    <source>
        <dbReference type="ARBA" id="ARBA00010736"/>
    </source>
</evidence>
<keyword evidence="4" id="KW-0598">Phosphotransferase system</keyword>
<dbReference type="InterPro" id="IPR035895">
    <property type="entry name" value="HPr-like_sf"/>
</dbReference>
<reference evidence="6 7" key="1">
    <citation type="submission" date="2012-05" db="EMBL/GenBank/DDBJ databases">
        <title>The Genome Sequence of Sutterella wadsworthensis 2_1_59BFAA.</title>
        <authorList>
            <consortium name="The Broad Institute Genome Sequencing Platform"/>
            <person name="Earl A."/>
            <person name="Ward D."/>
            <person name="Feldgarden M."/>
            <person name="Gevers D."/>
            <person name="Daigneault M."/>
            <person name="Strauss J."/>
            <person name="Allen-Vercoe E."/>
            <person name="Walker B."/>
            <person name="Young S.K."/>
            <person name="Zeng Q."/>
            <person name="Gargeya S."/>
            <person name="Fitzgerald M."/>
            <person name="Haas B."/>
            <person name="Abouelleil A."/>
            <person name="Alvarado L."/>
            <person name="Arachchi H.M."/>
            <person name="Berlin A.M."/>
            <person name="Chapman S.B."/>
            <person name="Goldberg J."/>
            <person name="Griggs A."/>
            <person name="Gujja S."/>
            <person name="Hansen M."/>
            <person name="Howarth C."/>
            <person name="Imamovic A."/>
            <person name="Larimer J."/>
            <person name="McCowen C."/>
            <person name="Montmayeur A."/>
            <person name="Murphy C."/>
            <person name="Neiman D."/>
            <person name="Pearson M."/>
            <person name="Priest M."/>
            <person name="Roberts A."/>
            <person name="Saif S."/>
            <person name="Shea T."/>
            <person name="Sisk P."/>
            <person name="Sykes S."/>
            <person name="Wortman J."/>
            <person name="Nusbaum C."/>
            <person name="Birren B."/>
        </authorList>
    </citation>
    <scope>NUCLEOTIDE SEQUENCE [LARGE SCALE GENOMIC DNA]</scope>
    <source>
        <strain evidence="6 7">2_1_59BFAA</strain>
    </source>
</reference>
<dbReference type="InterPro" id="IPR050399">
    <property type="entry name" value="HPr"/>
</dbReference>
<evidence type="ECO:0000313" key="6">
    <source>
        <dbReference type="EMBL" id="EKB31766.1"/>
    </source>
</evidence>
<accession>K1JNI7</accession>